<organism evidence="6 7">
    <name type="scientific">Metabacillus endolithicus</name>
    <dbReference type="NCBI Taxonomy" id="1535204"/>
    <lineage>
        <taxon>Bacteria</taxon>
        <taxon>Bacillati</taxon>
        <taxon>Bacillota</taxon>
        <taxon>Bacilli</taxon>
        <taxon>Bacillales</taxon>
        <taxon>Bacillaceae</taxon>
        <taxon>Metabacillus</taxon>
    </lineage>
</organism>
<evidence type="ECO:0000259" key="5">
    <source>
        <dbReference type="Pfam" id="PF01568"/>
    </source>
</evidence>
<dbReference type="Gene3D" id="3.40.228.10">
    <property type="entry name" value="Dimethylsulfoxide Reductase, domain 2"/>
    <property type="match status" value="1"/>
</dbReference>
<keyword evidence="2" id="KW-0408">Iron</keyword>
<gene>
    <name evidence="6" type="ORF">ACFSKK_12550</name>
</gene>
<evidence type="ECO:0000256" key="3">
    <source>
        <dbReference type="ARBA" id="ARBA00023014"/>
    </source>
</evidence>
<evidence type="ECO:0000313" key="7">
    <source>
        <dbReference type="Proteomes" id="UP001597318"/>
    </source>
</evidence>
<reference evidence="7" key="1">
    <citation type="journal article" date="2019" name="Int. J. Syst. Evol. Microbiol.">
        <title>The Global Catalogue of Microorganisms (GCM) 10K type strain sequencing project: providing services to taxonomists for standard genome sequencing and annotation.</title>
        <authorList>
            <consortium name="The Broad Institute Genomics Platform"/>
            <consortium name="The Broad Institute Genome Sequencing Center for Infectious Disease"/>
            <person name="Wu L."/>
            <person name="Ma J."/>
        </authorList>
    </citation>
    <scope>NUCLEOTIDE SEQUENCE [LARGE SCALE GENOMIC DNA]</scope>
    <source>
        <strain evidence="7">CGMCC 1.15474</strain>
    </source>
</reference>
<dbReference type="InterPro" id="IPR010046">
    <property type="entry name" value="Mopterin_OxRdtse_a_bac"/>
</dbReference>
<sequence length="786" mass="88395">MGETKHQGPIKATKALQPKHWVSPIPFGLGKVKPHHFRDTMKIAWDNKDNLGYASRILTKGVCDGCALGVSGLHDQTLKGPHMCTTRLNVLRLNTMPALKEEIVHADIDELRKYSSTELRKLGRIPYPLIRRKGERKFSRISWDEAMDMIANKMKQLDPKQYAFYLTSRGITNESYYVAAKVSRFLGTNNIDNASRICHSPSKTALKRSIGVGASTVNYQDWFGTDVLLFWGSVASNASPVSTKYMLEAKKRGTKIIVVNPYSEPAMDKYWIPSNMESALFGTKIADDFYQVNIGGDIAFMHGIMKHWFEMEEKQYGSAINHEFVEKHVNDYEELKSHVEQQSWDEIVKSSGISKERIIELSDLLAKSKNAIFAWALGLTMHSFATDNISQVANLALLRGFLGRKNSGLMPFRGHSSVQGSGEMGADPFVLPGGGFEEENAKRIEKIWGFELPKWQGDIVGVTLENIVLPEDHERKIKLYYLSGGNFLETMPDPDFVEKALSELDIRVHQDIIFNTSTLVDAKEAVIVLPAKTRYEQEGGGTSTSTERMVYFSPEIEGNKNEIKEARAEWKIYVDLAKRVKPETAHLVDFKTGQEIRDEIAIANRDYNGIQHLKNVGDVFQWGGAWLCEGGVCPTPDGKGNLISVEIPDLGKKEGQFVVTSRRGKQFNSMVYKEKDPFNGADRYDVLMNAEDAKRLSIAEGEGIVVYNGFGVFQGKAKFVDIATGNLEVHFPEGNFLLPRGRYEKFAGIPDYNITVTVEKADRYNARKDVQYLEKRVEDLEVDAPI</sequence>
<keyword evidence="7" id="KW-1185">Reference proteome</keyword>
<dbReference type="SUPFAM" id="SSF53706">
    <property type="entry name" value="Formate dehydrogenase/DMSO reductase, domains 1-3"/>
    <property type="match status" value="1"/>
</dbReference>
<keyword evidence="1" id="KW-0479">Metal-binding</keyword>
<dbReference type="Gene3D" id="3.40.50.740">
    <property type="match status" value="1"/>
</dbReference>
<evidence type="ECO:0000256" key="1">
    <source>
        <dbReference type="ARBA" id="ARBA00022723"/>
    </source>
</evidence>
<dbReference type="PIRSF" id="PIRSF000144">
    <property type="entry name" value="CbbBc"/>
    <property type="match status" value="1"/>
</dbReference>
<dbReference type="NCBIfam" id="TIGR01701">
    <property type="entry name" value="Fdhalpha-like"/>
    <property type="match status" value="1"/>
</dbReference>
<dbReference type="RefSeq" id="WP_247343565.1">
    <property type="nucleotide sequence ID" value="NZ_CP095550.1"/>
</dbReference>
<protein>
    <submittedName>
        <fullName evidence="6">FdhF/YdeP family oxidoreductase</fullName>
    </submittedName>
</protein>
<dbReference type="SUPFAM" id="SSF50692">
    <property type="entry name" value="ADC-like"/>
    <property type="match status" value="1"/>
</dbReference>
<feature type="domain" description="Molybdopterin oxidoreductase" evidence="4">
    <location>
        <begin position="124"/>
        <end position="579"/>
    </location>
</feature>
<dbReference type="InterPro" id="IPR006657">
    <property type="entry name" value="MoPterin_dinucl-bd_dom"/>
</dbReference>
<dbReference type="InterPro" id="IPR009010">
    <property type="entry name" value="Asp_de-COase-like_dom_sf"/>
</dbReference>
<keyword evidence="3" id="KW-0411">Iron-sulfur</keyword>
<comment type="caution">
    <text evidence="6">The sequence shown here is derived from an EMBL/GenBank/DDBJ whole genome shotgun (WGS) entry which is preliminary data.</text>
</comment>
<feature type="domain" description="Molybdopterin dinucleotide-binding" evidence="5">
    <location>
        <begin position="659"/>
        <end position="751"/>
    </location>
</feature>
<dbReference type="PANTHER" id="PTHR43105">
    <property type="entry name" value="RESPIRATORY NITRATE REDUCTASE"/>
    <property type="match status" value="1"/>
</dbReference>
<evidence type="ECO:0000256" key="2">
    <source>
        <dbReference type="ARBA" id="ARBA00023004"/>
    </source>
</evidence>
<dbReference type="Proteomes" id="UP001597318">
    <property type="component" value="Unassembled WGS sequence"/>
</dbReference>
<dbReference type="Pfam" id="PF00384">
    <property type="entry name" value="Molybdopterin"/>
    <property type="match status" value="1"/>
</dbReference>
<dbReference type="PANTHER" id="PTHR43105:SF4">
    <property type="entry name" value="PROTEIN YDEP"/>
    <property type="match status" value="1"/>
</dbReference>
<name>A0ABW5BWH5_9BACI</name>
<dbReference type="InterPro" id="IPR006656">
    <property type="entry name" value="Mopterin_OxRdtase"/>
</dbReference>
<accession>A0ABW5BWH5</accession>
<dbReference type="InterPro" id="IPR050123">
    <property type="entry name" value="Prok_molybdopt-oxidoreductase"/>
</dbReference>
<proteinExistence type="predicted"/>
<dbReference type="EMBL" id="JBHUIK010000002">
    <property type="protein sequence ID" value="MFD2214513.1"/>
    <property type="molecule type" value="Genomic_DNA"/>
</dbReference>
<evidence type="ECO:0000313" key="6">
    <source>
        <dbReference type="EMBL" id="MFD2214513.1"/>
    </source>
</evidence>
<evidence type="ECO:0000259" key="4">
    <source>
        <dbReference type="Pfam" id="PF00384"/>
    </source>
</evidence>
<dbReference type="Pfam" id="PF01568">
    <property type="entry name" value="Molydop_binding"/>
    <property type="match status" value="1"/>
</dbReference>